<dbReference type="AlphaFoldDB" id="A0A9D1WG25"/>
<protein>
    <submittedName>
        <fullName evidence="1">Uncharacterized protein</fullName>
    </submittedName>
</protein>
<sequence>MTLRSLAMPYGRHIKLCQDWAHSTTSVSYEYTGALQSQAQVLVQASIAQSICSQGARIGSWLLLLLGMALFPLLPMCAAEAEAVSVDAVTSAAVLEEDPLRSSYGLHFSADKLQERVQMLESISDEIRLDNIPHDALTTEDLLDSVQGTENDGLFLGRNANDVRQDTKQMAAAAAAQNTPLVDPVTGYDSANYHVFNPKFAIKSWITDPAFSGFAGYFLQPADYGQSYIGKITLEEYAEAWRHYIADMPVNRKCYVFSSKRRFTVYGKDCLEVHNLERIEARANKEGMLSSVVLVQHLGDQIPTVVMLDFLSQRYKQIQPQHSPVQNLSSLAGDLCTLSSLLSQDRYKCSLNWFTAASDVFMLYKQSRYNGSNIATIMFGDEQYFNNVQLPLVKKRLATIRQRLGQIGVEDPTERQPNP</sequence>
<name>A0A9D1WG25_9GAMM</name>
<reference evidence="1" key="1">
    <citation type="journal article" date="2021" name="PeerJ">
        <title>Extensive microbial diversity within the chicken gut microbiome revealed by metagenomics and culture.</title>
        <authorList>
            <person name="Gilroy R."/>
            <person name="Ravi A."/>
            <person name="Getino M."/>
            <person name="Pursley I."/>
            <person name="Horton D.L."/>
            <person name="Alikhan N.F."/>
            <person name="Baker D."/>
            <person name="Gharbi K."/>
            <person name="Hall N."/>
            <person name="Watson M."/>
            <person name="Adriaenssens E.M."/>
            <person name="Foster-Nyarko E."/>
            <person name="Jarju S."/>
            <person name="Secka A."/>
            <person name="Antonio M."/>
            <person name="Oren A."/>
            <person name="Chaudhuri R.R."/>
            <person name="La Ragione R."/>
            <person name="Hildebrand F."/>
            <person name="Pallen M.J."/>
        </authorList>
    </citation>
    <scope>NUCLEOTIDE SEQUENCE</scope>
    <source>
        <strain evidence="1">USASDec5-558</strain>
    </source>
</reference>
<evidence type="ECO:0000313" key="1">
    <source>
        <dbReference type="EMBL" id="HIX57542.1"/>
    </source>
</evidence>
<dbReference type="EMBL" id="DXEV01000171">
    <property type="protein sequence ID" value="HIX57542.1"/>
    <property type="molecule type" value="Genomic_DNA"/>
</dbReference>
<gene>
    <name evidence="1" type="ORF">H9850_08750</name>
</gene>
<reference evidence="1" key="2">
    <citation type="submission" date="2021-04" db="EMBL/GenBank/DDBJ databases">
        <authorList>
            <person name="Gilroy R."/>
        </authorList>
    </citation>
    <scope>NUCLEOTIDE SEQUENCE</scope>
    <source>
        <strain evidence="1">USASDec5-558</strain>
    </source>
</reference>
<organism evidence="1 2">
    <name type="scientific">Candidatus Anaerobiospirillum pullistercoris</name>
    <dbReference type="NCBI Taxonomy" id="2838452"/>
    <lineage>
        <taxon>Bacteria</taxon>
        <taxon>Pseudomonadati</taxon>
        <taxon>Pseudomonadota</taxon>
        <taxon>Gammaproteobacteria</taxon>
        <taxon>Aeromonadales</taxon>
        <taxon>Succinivibrionaceae</taxon>
        <taxon>Anaerobiospirillum</taxon>
    </lineage>
</organism>
<dbReference type="Proteomes" id="UP000886829">
    <property type="component" value="Unassembled WGS sequence"/>
</dbReference>
<evidence type="ECO:0000313" key="2">
    <source>
        <dbReference type="Proteomes" id="UP000886829"/>
    </source>
</evidence>
<comment type="caution">
    <text evidence="1">The sequence shown here is derived from an EMBL/GenBank/DDBJ whole genome shotgun (WGS) entry which is preliminary data.</text>
</comment>
<accession>A0A9D1WG25</accession>
<proteinExistence type="predicted"/>